<gene>
    <name evidence="2" type="ORF">CHU95_03545</name>
</gene>
<accession>A0A255Z7I3</accession>
<feature type="signal peptide" evidence="1">
    <location>
        <begin position="1"/>
        <end position="20"/>
    </location>
</feature>
<keyword evidence="1" id="KW-0732">Signal</keyword>
<evidence type="ECO:0000313" key="2">
    <source>
        <dbReference type="EMBL" id="OYQ36855.1"/>
    </source>
</evidence>
<name>A0A255Z7I3_9PROT</name>
<reference evidence="2 3" key="1">
    <citation type="submission" date="2017-07" db="EMBL/GenBank/DDBJ databases">
        <title>Niveispirillum cyanobacteriorum sp. nov., isolated from cyanobacterial aggregates in a eutrophic lake.</title>
        <authorList>
            <person name="Cai H."/>
        </authorList>
    </citation>
    <scope>NUCLEOTIDE SEQUENCE [LARGE SCALE GENOMIC DNA]</scope>
    <source>
        <strain evidence="3">TH1-14</strain>
    </source>
</reference>
<dbReference type="Proteomes" id="UP000216998">
    <property type="component" value="Unassembled WGS sequence"/>
</dbReference>
<evidence type="ECO:0008006" key="4">
    <source>
        <dbReference type="Google" id="ProtNLM"/>
    </source>
</evidence>
<feature type="chain" id="PRO_5012016251" description="DUF4878 domain-containing protein" evidence="1">
    <location>
        <begin position="21"/>
        <end position="109"/>
    </location>
</feature>
<keyword evidence="3" id="KW-1185">Reference proteome</keyword>
<dbReference type="EMBL" id="NOXU01000020">
    <property type="protein sequence ID" value="OYQ36855.1"/>
    <property type="molecule type" value="Genomic_DNA"/>
</dbReference>
<dbReference type="OrthoDB" id="7352860at2"/>
<dbReference type="PROSITE" id="PS51257">
    <property type="entry name" value="PROKAR_LIPOPROTEIN"/>
    <property type="match status" value="1"/>
</dbReference>
<comment type="caution">
    <text evidence="2">The sequence shown here is derived from an EMBL/GenBank/DDBJ whole genome shotgun (WGS) entry which is preliminary data.</text>
</comment>
<sequence length="109" mass="11256">MKMTTMGGRMLAAVSLLALAGCGGEPSEGDMRDALQAQIDQANKMAAAYGATGAKTVLEDFKKVGCAKAEGTAAYACTVTVRMKGPMVDASGTTEMRFAKGEDGWVVVQ</sequence>
<proteinExistence type="predicted"/>
<organism evidence="2 3">
    <name type="scientific">Niveispirillum lacus</name>
    <dbReference type="NCBI Taxonomy" id="1981099"/>
    <lineage>
        <taxon>Bacteria</taxon>
        <taxon>Pseudomonadati</taxon>
        <taxon>Pseudomonadota</taxon>
        <taxon>Alphaproteobacteria</taxon>
        <taxon>Rhodospirillales</taxon>
        <taxon>Azospirillaceae</taxon>
        <taxon>Niveispirillum</taxon>
    </lineage>
</organism>
<dbReference type="AlphaFoldDB" id="A0A255Z7I3"/>
<evidence type="ECO:0000256" key="1">
    <source>
        <dbReference type="SAM" id="SignalP"/>
    </source>
</evidence>
<dbReference type="RefSeq" id="WP_094453801.1">
    <property type="nucleotide sequence ID" value="NZ_NOXU01000020.1"/>
</dbReference>
<protein>
    <recommendedName>
        <fullName evidence="4">DUF4878 domain-containing protein</fullName>
    </recommendedName>
</protein>
<evidence type="ECO:0000313" key="3">
    <source>
        <dbReference type="Proteomes" id="UP000216998"/>
    </source>
</evidence>